<sequence>METGPFIKLQRIKQGMTQEDLAEGIVSMSYLSKIENQKTSASQEVISLLCTRLGVQRDDDKEVTIKEKCQEWYDLLFETNDKEVITEKYEELERLLSNIHSDNLILFEIHRIRYYLVLADFEKALEQVNKLNEISNTFDTLHQFYWYKFKGNYISFQGEFSQAMRMYKLAEEKLNQISLDEAYVADLQYTIGITHSKLRNTLEAIEYANKALDIFQIKYNFYRCAQCHILLGISHRRISVYDKAIKNFNLALHLAKLSKNNQLMQLTNQNLGSLYSSKGESKEAIKYFRAIVDDEEVHLIERLAAITSLLAEQYNIYNYDDAKKMVDYGFKLLEKFKRIEEYKLFYYIINTYQYALESDHEKFENILIQEFIPYLKKHKDHVNLAIYAKMLGNHYEKLYIYKEATKYFKLANYAYDQLTIL</sequence>
<dbReference type="GO" id="GO:0003677">
    <property type="term" value="F:DNA binding"/>
    <property type="evidence" value="ECO:0007669"/>
    <property type="project" value="InterPro"/>
</dbReference>
<gene>
    <name evidence="4" type="ORF">CFK40_19235</name>
</gene>
<dbReference type="RefSeq" id="WP_089533987.1">
    <property type="nucleotide sequence ID" value="NZ_CP022437.1"/>
</dbReference>
<dbReference type="Gene3D" id="1.10.260.40">
    <property type="entry name" value="lambda repressor-like DNA-binding domains"/>
    <property type="match status" value="1"/>
</dbReference>
<evidence type="ECO:0000313" key="4">
    <source>
        <dbReference type="EMBL" id="ASN06993.1"/>
    </source>
</evidence>
<protein>
    <submittedName>
        <fullName evidence="4">Transcriptional regulator</fullName>
    </submittedName>
</protein>
<dbReference type="SUPFAM" id="SSF48452">
    <property type="entry name" value="TPR-like"/>
    <property type="match status" value="1"/>
</dbReference>
<reference evidence="4 5" key="1">
    <citation type="journal article" date="2003" name="Int. J. Syst. Evol. Microbiol.">
        <title>Virgibacillus carmonensis sp. nov., Virgibacillus necropolis sp. nov. and Virgibacillus picturae sp. nov., three novel species isolated from deteriorated mural paintings, transfer of the species of the genus salibacillus to Virgibacillus, as Virgibacillus marismortui comb. nov. and Virgibacillus salexigens comb. nov., and emended description of the genus Virgibacillus.</title>
        <authorList>
            <person name="Heyrman J."/>
            <person name="Logan N.A."/>
            <person name="Busse H.J."/>
            <person name="Balcaen A."/>
            <person name="Lebbe L."/>
            <person name="Rodriguez-Diaz M."/>
            <person name="Swings J."/>
            <person name="De Vos P."/>
        </authorList>
    </citation>
    <scope>NUCLEOTIDE SEQUENCE [LARGE SCALE GENOMIC DNA]</scope>
    <source>
        <strain evidence="4 5">LMG 19488</strain>
    </source>
</reference>
<dbReference type="InterPro" id="IPR011990">
    <property type="entry name" value="TPR-like_helical_dom_sf"/>
</dbReference>
<proteinExistence type="predicted"/>
<dbReference type="Proteomes" id="UP000204391">
    <property type="component" value="Chromosome"/>
</dbReference>
<dbReference type="AlphaFoldDB" id="A0A221MH59"/>
<dbReference type="PROSITE" id="PS50943">
    <property type="entry name" value="HTH_CROC1"/>
    <property type="match status" value="1"/>
</dbReference>
<name>A0A221MH59_9BACI</name>
<evidence type="ECO:0000259" key="3">
    <source>
        <dbReference type="PROSITE" id="PS50943"/>
    </source>
</evidence>
<dbReference type="CDD" id="cd00093">
    <property type="entry name" value="HTH_XRE"/>
    <property type="match status" value="1"/>
</dbReference>
<dbReference type="Pfam" id="PF13181">
    <property type="entry name" value="TPR_8"/>
    <property type="match status" value="2"/>
</dbReference>
<dbReference type="InterPro" id="IPR010982">
    <property type="entry name" value="Lambda_DNA-bd_dom_sf"/>
</dbReference>
<dbReference type="SMART" id="SM00530">
    <property type="entry name" value="HTH_XRE"/>
    <property type="match status" value="1"/>
</dbReference>
<organism evidence="4 5">
    <name type="scientific">Virgibacillus necropolis</name>
    <dbReference type="NCBI Taxonomy" id="163877"/>
    <lineage>
        <taxon>Bacteria</taxon>
        <taxon>Bacillati</taxon>
        <taxon>Bacillota</taxon>
        <taxon>Bacilli</taxon>
        <taxon>Bacillales</taxon>
        <taxon>Bacillaceae</taxon>
        <taxon>Virgibacillus</taxon>
    </lineage>
</organism>
<evidence type="ECO:0000313" key="5">
    <source>
        <dbReference type="Proteomes" id="UP000204391"/>
    </source>
</evidence>
<dbReference type="PANTHER" id="PTHR44943:SF8">
    <property type="entry name" value="TPR REPEAT-CONTAINING PROTEIN MJ0263"/>
    <property type="match status" value="1"/>
</dbReference>
<dbReference type="SMART" id="SM00028">
    <property type="entry name" value="TPR"/>
    <property type="match status" value="2"/>
</dbReference>
<dbReference type="Pfam" id="PF01381">
    <property type="entry name" value="HTH_3"/>
    <property type="match status" value="1"/>
</dbReference>
<dbReference type="EMBL" id="CP022437">
    <property type="protein sequence ID" value="ASN06993.1"/>
    <property type="molecule type" value="Genomic_DNA"/>
</dbReference>
<dbReference type="Gene3D" id="1.25.40.10">
    <property type="entry name" value="Tetratricopeptide repeat domain"/>
    <property type="match status" value="1"/>
</dbReference>
<dbReference type="InterPro" id="IPR019734">
    <property type="entry name" value="TPR_rpt"/>
</dbReference>
<dbReference type="InterPro" id="IPR051685">
    <property type="entry name" value="Ycf3/AcsC/BcsC/TPR_MFPF"/>
</dbReference>
<evidence type="ECO:0000256" key="1">
    <source>
        <dbReference type="ARBA" id="ARBA00022737"/>
    </source>
</evidence>
<evidence type="ECO:0000256" key="2">
    <source>
        <dbReference type="ARBA" id="ARBA00022803"/>
    </source>
</evidence>
<dbReference type="OrthoDB" id="252257at2"/>
<dbReference type="SUPFAM" id="SSF47413">
    <property type="entry name" value="lambda repressor-like DNA-binding domains"/>
    <property type="match status" value="1"/>
</dbReference>
<dbReference type="PANTHER" id="PTHR44943">
    <property type="entry name" value="CELLULOSE SYNTHASE OPERON PROTEIN C"/>
    <property type="match status" value="1"/>
</dbReference>
<feature type="domain" description="HTH cro/C1-type" evidence="3">
    <location>
        <begin position="7"/>
        <end position="61"/>
    </location>
</feature>
<accession>A0A221MH59</accession>
<dbReference type="InterPro" id="IPR001387">
    <property type="entry name" value="Cro/C1-type_HTH"/>
</dbReference>
<dbReference type="KEGG" id="vne:CFK40_19235"/>
<keyword evidence="2" id="KW-0802">TPR repeat</keyword>
<keyword evidence="5" id="KW-1185">Reference proteome</keyword>
<keyword evidence="1" id="KW-0677">Repeat</keyword>